<evidence type="ECO:0000259" key="3">
    <source>
        <dbReference type="Pfam" id="PF17835"/>
    </source>
</evidence>
<dbReference type="InterPro" id="IPR027417">
    <property type="entry name" value="P-loop_NTPase"/>
</dbReference>
<protein>
    <submittedName>
        <fullName evidence="4">Small GTP-binding protein domain protein</fullName>
    </submittedName>
</protein>
<keyword evidence="1" id="KW-0547">Nucleotide-binding</keyword>
<dbReference type="Pfam" id="PF17835">
    <property type="entry name" value="NOG1_N"/>
    <property type="match status" value="1"/>
</dbReference>
<dbReference type="CDD" id="cd01897">
    <property type="entry name" value="NOG"/>
    <property type="match status" value="1"/>
</dbReference>
<dbReference type="AlphaFoldDB" id="A0A0H4T809"/>
<evidence type="ECO:0000259" key="2">
    <source>
        <dbReference type="Pfam" id="PF06858"/>
    </source>
</evidence>
<evidence type="ECO:0000313" key="4">
    <source>
        <dbReference type="EMBL" id="AKQ03916.1"/>
    </source>
</evidence>
<reference evidence="4" key="1">
    <citation type="journal article" date="2015" name="ISME J.">
        <title>Aquifer environment selects for microbial species cohorts in sediment and groundwater.</title>
        <authorList>
            <person name="Hug L.A."/>
            <person name="Thomas B.C."/>
            <person name="Brown C.T."/>
            <person name="Frischkorn K.R."/>
            <person name="Williams K.H."/>
            <person name="Tringe S.G."/>
            <person name="Banfield J.F."/>
        </authorList>
    </citation>
    <scope>NUCLEOTIDE SEQUENCE</scope>
</reference>
<name>A0A0H4T809_9EURY</name>
<dbReference type="EMBL" id="KT007025">
    <property type="protein sequence ID" value="AKQ03916.1"/>
    <property type="molecule type" value="Genomic_DNA"/>
</dbReference>
<keyword evidence="1" id="KW-0342">GTP-binding</keyword>
<dbReference type="Gene3D" id="3.40.50.300">
    <property type="entry name" value="P-loop containing nucleotide triphosphate hydrolases"/>
    <property type="match status" value="1"/>
</dbReference>
<dbReference type="Gene3D" id="1.20.120.1190">
    <property type="match status" value="1"/>
</dbReference>
<organism evidence="4">
    <name type="scientific">uncultured euryarchaeote Rifle_16ft_4_minimus_39</name>
    <dbReference type="NCBI Taxonomy" id="1665197"/>
    <lineage>
        <taxon>Archaea</taxon>
        <taxon>Methanobacteriati</taxon>
        <taxon>Methanobacteriota</taxon>
        <taxon>environmental samples</taxon>
    </lineage>
</organism>
<dbReference type="InterPro" id="IPR010674">
    <property type="entry name" value="NOG1_Rossman_fold_dom"/>
</dbReference>
<dbReference type="PRINTS" id="PR00326">
    <property type="entry name" value="GTP1OBG"/>
</dbReference>
<proteinExistence type="predicted"/>
<feature type="domain" description="Nucleolar GTP-binding protein 1 Rossman-fold" evidence="2">
    <location>
        <begin position="229"/>
        <end position="285"/>
    </location>
</feature>
<dbReference type="Pfam" id="PF06858">
    <property type="entry name" value="NOG1"/>
    <property type="match status" value="1"/>
</dbReference>
<evidence type="ECO:0000256" key="1">
    <source>
        <dbReference type="ARBA" id="ARBA00023134"/>
    </source>
</evidence>
<feature type="domain" description="NOG1 N-terminal helical" evidence="3">
    <location>
        <begin position="5"/>
        <end position="158"/>
    </location>
</feature>
<sequence length="329" mass="35227">MYEVSTVLSAQGLIDKAFRRAGKATASKGRTRVERTRNLAVAKVQAAADVLTSTLESYIRGFPSLDRLPPFYRELIDATIGLQSLHTNLAAVDWARGKVRDLAKGVPRRIQAAAGATQVTTIRKAAFGRFASVVHQISKNLDALGAARGPLKGLPDIDPEVPTIVVAGYPNVGKSLFVRTVSTAKPRVAPYPFTTQGVAVGHFDVGYTRFQIIDTPGLLDRPMEKRNPMERQAVTALTHVADVIVFLLDPSETCGYELAAQQRLLDTVRDLFPDVPILVVENKADLRTTGLGRPAMSSLAGQGVKEVLDAAVRLATSRAPAAAPPLGSG</sequence>
<accession>A0A0H4T809</accession>
<dbReference type="GO" id="GO:0005525">
    <property type="term" value="F:GTP binding"/>
    <property type="evidence" value="ECO:0007669"/>
    <property type="project" value="UniProtKB-KW"/>
</dbReference>
<dbReference type="SUPFAM" id="SSF52540">
    <property type="entry name" value="P-loop containing nucleoside triphosphate hydrolases"/>
    <property type="match status" value="1"/>
</dbReference>
<dbReference type="InterPro" id="IPR041623">
    <property type="entry name" value="NOG1_N"/>
</dbReference>
<dbReference type="PANTHER" id="PTHR45759">
    <property type="entry name" value="NUCLEOLAR GTP-BINDING PROTEIN 1"/>
    <property type="match status" value="1"/>
</dbReference>
<dbReference type="InterPro" id="IPR006073">
    <property type="entry name" value="GTP-bd"/>
</dbReference>